<dbReference type="InterPro" id="IPR011011">
    <property type="entry name" value="Znf_FYVE_PHD"/>
</dbReference>
<comment type="caution">
    <text evidence="4">The sequence shown here is derived from an EMBL/GenBank/DDBJ whole genome shotgun (WGS) entry which is preliminary data.</text>
</comment>
<evidence type="ECO:0000256" key="2">
    <source>
        <dbReference type="ARBA" id="ARBA00022771"/>
    </source>
</evidence>
<dbReference type="GO" id="GO:0008270">
    <property type="term" value="F:zinc ion binding"/>
    <property type="evidence" value="ECO:0007669"/>
    <property type="project" value="UniProtKB-KW"/>
</dbReference>
<keyword evidence="3" id="KW-0862">Zinc</keyword>
<evidence type="ECO:0000313" key="4">
    <source>
        <dbReference type="EMBL" id="GMG99896.1"/>
    </source>
</evidence>
<sequence length="921" mass="101890">MSVAKVILTYKRKRLSSCSVRAHGNTYADLSCENQADEHRNPCNGYISETQKRDVRILNCSLCGGIDNLLDCENCIQPYHLHCLERYQKRDACGKRMCPGCTSGEVHKSSIVEANKQSENSDIGQMVHGFIELPLIRVNEGNASEMAGENTSSDLDLQKSTNSMQRDSSSFLKPISLQNDRCTVGGSVSQSVDKKVDPLSMDKSNNLLSEKIEKNKLNTPLITFSRRLKRKAESDVIDTLSKLLVREGSMAGTESKPTCVSSYSYEATSLKSDSVKQSTHLKPTSHSYDGRLMFGGSEEKVTEKEDDCSPSKLARSSLETVILRAGEKTCTEEGMAVELPKTSEPNTSLPPEALTVKNTSEDSLVCPLNDGISSSYDASKSNQSVLPQFLASVDGDLLLTSSGLHSKVVPGKMEKLKVSHASLNPSVPTSVACIIDCNVTPESDVQELTMLAPPATSLVSSTTARNDASIVHEVSTRREVLEFFGTTVDRTREAQLNAWLPKYTSTSEEVIASRKGCEYTHVFSTENTPKNKCLQLFSEDITHDMFPMASTKPATTKSSAEQLATFALGSETNGLEQFPSKTSLFLGLSRPTEPMTECQTSRRRSTIHPFRPVTFGARHFIPNAEVQSLSNPKQQFLRHKILLDAINSRASALRGNRASSVDKFEPCSIMWSEDELDYLWIGVRRHGRGKWDAMLRDPRLHFSPCRVARDLAGRWELEQYKLLTRSYIPQDQCRKSQDFYVSAETQLSLGDVYAQKEDGYFKCNGDKPFATASKNYNTNYKMGNYSCGLFNGVDSKVMLRGDASTGGSLTDPMVKNSLPRWLKEATSTAPSRSLDPPFPDHYDPHRAPRNIIDNRLNRIAAGELQPSSTITHLSNFSTRRLGMTEVNGAYSCPSNKPYSLIVIDSDGSSEETISDEHNVRP</sequence>
<name>A0AAD3RW92_NEPGR</name>
<evidence type="ECO:0000313" key="5">
    <source>
        <dbReference type="Proteomes" id="UP001279734"/>
    </source>
</evidence>
<organism evidence="4 5">
    <name type="scientific">Nepenthes gracilis</name>
    <name type="common">Slender pitcher plant</name>
    <dbReference type="NCBI Taxonomy" id="150966"/>
    <lineage>
        <taxon>Eukaryota</taxon>
        <taxon>Viridiplantae</taxon>
        <taxon>Streptophyta</taxon>
        <taxon>Embryophyta</taxon>
        <taxon>Tracheophyta</taxon>
        <taxon>Spermatophyta</taxon>
        <taxon>Magnoliopsida</taxon>
        <taxon>eudicotyledons</taxon>
        <taxon>Gunneridae</taxon>
        <taxon>Pentapetalae</taxon>
        <taxon>Caryophyllales</taxon>
        <taxon>Nepenthaceae</taxon>
        <taxon>Nepenthes</taxon>
    </lineage>
</organism>
<gene>
    <name evidence="4" type="ORF">Nepgr_001736</name>
</gene>
<dbReference type="EMBL" id="BSYO01000001">
    <property type="protein sequence ID" value="GMG99896.1"/>
    <property type="molecule type" value="Genomic_DNA"/>
</dbReference>
<keyword evidence="5" id="KW-1185">Reference proteome</keyword>
<evidence type="ECO:0008006" key="6">
    <source>
        <dbReference type="Google" id="ProtNLM"/>
    </source>
</evidence>
<dbReference type="SUPFAM" id="SSF57903">
    <property type="entry name" value="FYVE/PHD zinc finger"/>
    <property type="match status" value="1"/>
</dbReference>
<evidence type="ECO:0000256" key="1">
    <source>
        <dbReference type="ARBA" id="ARBA00022723"/>
    </source>
</evidence>
<dbReference type="AlphaFoldDB" id="A0AAD3RW92"/>
<reference evidence="4" key="1">
    <citation type="submission" date="2023-05" db="EMBL/GenBank/DDBJ databases">
        <title>Nepenthes gracilis genome sequencing.</title>
        <authorList>
            <person name="Fukushima K."/>
        </authorList>
    </citation>
    <scope>NUCLEOTIDE SEQUENCE</scope>
    <source>
        <strain evidence="4">SING2019-196</strain>
    </source>
</reference>
<dbReference type="CDD" id="cd11660">
    <property type="entry name" value="SANT_TRF"/>
    <property type="match status" value="1"/>
</dbReference>
<dbReference type="InterPro" id="IPR009057">
    <property type="entry name" value="Homeodomain-like_sf"/>
</dbReference>
<proteinExistence type="predicted"/>
<evidence type="ECO:0000256" key="3">
    <source>
        <dbReference type="ARBA" id="ARBA00022833"/>
    </source>
</evidence>
<dbReference type="Gene3D" id="1.10.10.60">
    <property type="entry name" value="Homeodomain-like"/>
    <property type="match status" value="1"/>
</dbReference>
<accession>A0AAD3RW92</accession>
<keyword evidence="1" id="KW-0479">Metal-binding</keyword>
<keyword evidence="2" id="KW-0863">Zinc-finger</keyword>
<dbReference type="Proteomes" id="UP001279734">
    <property type="component" value="Unassembled WGS sequence"/>
</dbReference>
<dbReference type="SUPFAM" id="SSF46689">
    <property type="entry name" value="Homeodomain-like"/>
    <property type="match status" value="1"/>
</dbReference>
<protein>
    <recommendedName>
        <fullName evidence="6">Myb-like domain-containing protein</fullName>
    </recommendedName>
</protein>